<protein>
    <recommendedName>
        <fullName evidence="4">Outer membrane protein beta-barrel domain-containing protein</fullName>
    </recommendedName>
</protein>
<dbReference type="OrthoDB" id="945117at2"/>
<dbReference type="RefSeq" id="WP_123899144.1">
    <property type="nucleotide sequence ID" value="NZ_RPFJ01000058.1"/>
</dbReference>
<dbReference type="InterPro" id="IPR011250">
    <property type="entry name" value="OMP/PagP_B-barrel"/>
</dbReference>
<comment type="caution">
    <text evidence="2">The sequence shown here is derived from an EMBL/GenBank/DDBJ whole genome shotgun (WGS) entry which is preliminary data.</text>
</comment>
<feature type="signal peptide" evidence="1">
    <location>
        <begin position="1"/>
        <end position="19"/>
    </location>
</feature>
<sequence>MKKLLVIAAVALFSFNVNAQEENESQTSQGKWLIEANTNFGSASSSNTGFSFTNIDGDSMWNVGVEGGYFVADNLAVKAGLGYGDSSYDDGVFSYKLGGKYYINGKIPFGIDVNGASSEGWNPIYVGAQVGYAWFLGQNVSIEPGVRYDYGFNEDAGDGDYNPLSFRIGFALHF</sequence>
<keyword evidence="1" id="KW-0732">Signal</keyword>
<reference evidence="2 3" key="1">
    <citation type="submission" date="2018-11" db="EMBL/GenBank/DDBJ databases">
        <title>Aureibaculum marinum gen. nov., sp. nov., a member of the family Flavobacteriaceae isolated from the Bohai Sea.</title>
        <authorList>
            <person name="Ji X."/>
        </authorList>
    </citation>
    <scope>NUCLEOTIDE SEQUENCE [LARGE SCALE GENOMIC DNA]</scope>
    <source>
        <strain evidence="2 3">BH-SD17</strain>
    </source>
</reference>
<evidence type="ECO:0000256" key="1">
    <source>
        <dbReference type="SAM" id="SignalP"/>
    </source>
</evidence>
<evidence type="ECO:0000313" key="3">
    <source>
        <dbReference type="Proteomes" id="UP000270856"/>
    </source>
</evidence>
<dbReference type="Gene3D" id="2.40.160.20">
    <property type="match status" value="1"/>
</dbReference>
<accession>A0A3N4NJH3</accession>
<evidence type="ECO:0008006" key="4">
    <source>
        <dbReference type="Google" id="ProtNLM"/>
    </source>
</evidence>
<dbReference type="Proteomes" id="UP000270856">
    <property type="component" value="Unassembled WGS sequence"/>
</dbReference>
<feature type="chain" id="PRO_5018311347" description="Outer membrane protein beta-barrel domain-containing protein" evidence="1">
    <location>
        <begin position="20"/>
        <end position="174"/>
    </location>
</feature>
<organism evidence="2 3">
    <name type="scientific">Aureibaculum marinum</name>
    <dbReference type="NCBI Taxonomy" id="2487930"/>
    <lineage>
        <taxon>Bacteria</taxon>
        <taxon>Pseudomonadati</taxon>
        <taxon>Bacteroidota</taxon>
        <taxon>Flavobacteriia</taxon>
        <taxon>Flavobacteriales</taxon>
        <taxon>Flavobacteriaceae</taxon>
        <taxon>Aureibaculum</taxon>
    </lineage>
</organism>
<proteinExistence type="predicted"/>
<gene>
    <name evidence="2" type="ORF">EGM88_14560</name>
</gene>
<dbReference type="SUPFAM" id="SSF56925">
    <property type="entry name" value="OMPA-like"/>
    <property type="match status" value="1"/>
</dbReference>
<evidence type="ECO:0000313" key="2">
    <source>
        <dbReference type="EMBL" id="RPD91659.1"/>
    </source>
</evidence>
<dbReference type="AlphaFoldDB" id="A0A3N4NJH3"/>
<name>A0A3N4NJH3_9FLAO</name>
<dbReference type="EMBL" id="RPFJ01000058">
    <property type="protein sequence ID" value="RPD91659.1"/>
    <property type="molecule type" value="Genomic_DNA"/>
</dbReference>
<keyword evidence="3" id="KW-1185">Reference proteome</keyword>